<evidence type="ECO:0000313" key="1">
    <source>
        <dbReference type="EMBL" id="KZV54100.1"/>
    </source>
</evidence>
<keyword evidence="2" id="KW-1185">Reference proteome</keyword>
<gene>
    <name evidence="1" type="ORF">F511_28469</name>
</gene>
<accession>A0A2Z7D4P0</accession>
<evidence type="ECO:0000313" key="2">
    <source>
        <dbReference type="Proteomes" id="UP000250235"/>
    </source>
</evidence>
<proteinExistence type="predicted"/>
<protein>
    <submittedName>
        <fullName evidence="1">Uncharacterized protein</fullName>
    </submittedName>
</protein>
<sequence length="171" mass="18855">MAHRSERAMVDALATSLERLSSTMFTWFVRAMQPMGWAVARPLARPGGGPVDRVSTKGGRNRATERLEVAGLVGSDARVCMWLAGLVGSVGPVQLDRVRIAHPTAHASSKTLAQAFLKSFEVPQLRVSTSSEIQLLKWVANERAKQGELSATKISKNKGWMRWKSREELSR</sequence>
<dbReference type="AlphaFoldDB" id="A0A2Z7D4P0"/>
<name>A0A2Z7D4P0_9LAMI</name>
<organism evidence="1 2">
    <name type="scientific">Dorcoceras hygrometricum</name>
    <dbReference type="NCBI Taxonomy" id="472368"/>
    <lineage>
        <taxon>Eukaryota</taxon>
        <taxon>Viridiplantae</taxon>
        <taxon>Streptophyta</taxon>
        <taxon>Embryophyta</taxon>
        <taxon>Tracheophyta</taxon>
        <taxon>Spermatophyta</taxon>
        <taxon>Magnoliopsida</taxon>
        <taxon>eudicotyledons</taxon>
        <taxon>Gunneridae</taxon>
        <taxon>Pentapetalae</taxon>
        <taxon>asterids</taxon>
        <taxon>lamiids</taxon>
        <taxon>Lamiales</taxon>
        <taxon>Gesneriaceae</taxon>
        <taxon>Didymocarpoideae</taxon>
        <taxon>Trichosporeae</taxon>
        <taxon>Loxocarpinae</taxon>
        <taxon>Dorcoceras</taxon>
    </lineage>
</organism>
<dbReference type="EMBL" id="KQ989609">
    <property type="protein sequence ID" value="KZV54100.1"/>
    <property type="molecule type" value="Genomic_DNA"/>
</dbReference>
<dbReference type="Proteomes" id="UP000250235">
    <property type="component" value="Unassembled WGS sequence"/>
</dbReference>
<reference evidence="1 2" key="1">
    <citation type="journal article" date="2015" name="Proc. Natl. Acad. Sci. U.S.A.">
        <title>The resurrection genome of Boea hygrometrica: A blueprint for survival of dehydration.</title>
        <authorList>
            <person name="Xiao L."/>
            <person name="Yang G."/>
            <person name="Zhang L."/>
            <person name="Yang X."/>
            <person name="Zhao S."/>
            <person name="Ji Z."/>
            <person name="Zhou Q."/>
            <person name="Hu M."/>
            <person name="Wang Y."/>
            <person name="Chen M."/>
            <person name="Xu Y."/>
            <person name="Jin H."/>
            <person name="Xiao X."/>
            <person name="Hu G."/>
            <person name="Bao F."/>
            <person name="Hu Y."/>
            <person name="Wan P."/>
            <person name="Li L."/>
            <person name="Deng X."/>
            <person name="Kuang T."/>
            <person name="Xiang C."/>
            <person name="Zhu J.K."/>
            <person name="Oliver M.J."/>
            <person name="He Y."/>
        </authorList>
    </citation>
    <scope>NUCLEOTIDE SEQUENCE [LARGE SCALE GENOMIC DNA]</scope>
    <source>
        <strain evidence="2">cv. XS01</strain>
    </source>
</reference>